<dbReference type="PROSITE" id="PS00061">
    <property type="entry name" value="ADH_SHORT"/>
    <property type="match status" value="1"/>
</dbReference>
<evidence type="ECO:0000256" key="1">
    <source>
        <dbReference type="ARBA" id="ARBA00004196"/>
    </source>
</evidence>
<gene>
    <name evidence="7" type="ORF">CTOB1V02_LOCUS13248</name>
</gene>
<dbReference type="PRINTS" id="PR00080">
    <property type="entry name" value="SDRFAMILY"/>
</dbReference>
<dbReference type="InterPro" id="IPR002347">
    <property type="entry name" value="SDR_fam"/>
</dbReference>
<dbReference type="SUPFAM" id="SSF51735">
    <property type="entry name" value="NAD(P)-binding Rossmann-fold domains"/>
    <property type="match status" value="1"/>
</dbReference>
<dbReference type="Pfam" id="PF13407">
    <property type="entry name" value="Peripla_BP_4"/>
    <property type="match status" value="1"/>
</dbReference>
<dbReference type="GO" id="GO:0030246">
    <property type="term" value="F:carbohydrate binding"/>
    <property type="evidence" value="ECO:0007669"/>
    <property type="project" value="UniProtKB-ARBA"/>
</dbReference>
<dbReference type="InterPro" id="IPR020904">
    <property type="entry name" value="Sc_DH/Rdtase_CS"/>
</dbReference>
<dbReference type="Gene3D" id="3.40.50.2300">
    <property type="match status" value="2"/>
</dbReference>
<dbReference type="Gene3D" id="3.40.50.720">
    <property type="entry name" value="NAD(P)-binding Rossmann-like Domain"/>
    <property type="match status" value="1"/>
</dbReference>
<dbReference type="Pfam" id="PF00106">
    <property type="entry name" value="adh_short"/>
    <property type="match status" value="1"/>
</dbReference>
<comment type="subcellular location">
    <subcellularLocation>
        <location evidence="1">Cell envelope</location>
    </subcellularLocation>
</comment>
<dbReference type="PANTHER" id="PTHR46847">
    <property type="entry name" value="D-ALLOSE-BINDING PERIPLASMIC PROTEIN-RELATED"/>
    <property type="match status" value="1"/>
</dbReference>
<dbReference type="OrthoDB" id="47007at2759"/>
<reference evidence="7" key="1">
    <citation type="submission" date="2020-11" db="EMBL/GenBank/DDBJ databases">
        <authorList>
            <person name="Tran Van P."/>
        </authorList>
    </citation>
    <scope>NUCLEOTIDE SEQUENCE</scope>
</reference>
<dbReference type="CDD" id="cd01536">
    <property type="entry name" value="PBP1_ABC_sugar_binding-like"/>
    <property type="match status" value="1"/>
</dbReference>
<comment type="similarity">
    <text evidence="5">Belongs to the short-chain dehydrogenases/reductases (SDR) family.</text>
</comment>
<evidence type="ECO:0000256" key="2">
    <source>
        <dbReference type="ARBA" id="ARBA00007639"/>
    </source>
</evidence>
<dbReference type="EMBL" id="OB672730">
    <property type="protein sequence ID" value="CAD7235433.1"/>
    <property type="molecule type" value="Genomic_DNA"/>
</dbReference>
<dbReference type="GO" id="GO:0016491">
    <property type="term" value="F:oxidoreductase activity"/>
    <property type="evidence" value="ECO:0007669"/>
    <property type="project" value="UniProtKB-KW"/>
</dbReference>
<dbReference type="InterPro" id="IPR025997">
    <property type="entry name" value="SBP_2_dom"/>
</dbReference>
<evidence type="ECO:0000256" key="3">
    <source>
        <dbReference type="ARBA" id="ARBA00022729"/>
    </source>
</evidence>
<evidence type="ECO:0000256" key="4">
    <source>
        <dbReference type="ARBA" id="ARBA00023002"/>
    </source>
</evidence>
<evidence type="ECO:0000313" key="7">
    <source>
        <dbReference type="EMBL" id="CAD7235433.1"/>
    </source>
</evidence>
<dbReference type="AlphaFoldDB" id="A0A7R8WUJ9"/>
<accession>A0A7R8WUJ9</accession>
<dbReference type="SUPFAM" id="SSF53822">
    <property type="entry name" value="Periplasmic binding protein-like I"/>
    <property type="match status" value="1"/>
</dbReference>
<dbReference type="InterPro" id="IPR036291">
    <property type="entry name" value="NAD(P)-bd_dom_sf"/>
</dbReference>
<comment type="similarity">
    <text evidence="2">Belongs to the bacterial solute-binding protein 2 family.</text>
</comment>
<sequence length="434" mass="47112">MEHGGVDVLVNNAGICINANCLGTTDEIWRKQVAVNLDGVFYCCRAFGKQMIAGKGGAVINLASMAGLIDVRPQRHLAYSVTKAGVAQMSRCLATEWAPYNIRVNAIAPGYVATDMPLAAGEELVDEWMKMIPIGRFIEPDEIADIVVFLASPASRSNSYQAKYAETATEYTKELGIQATVLDPQGDPATQFNQIQDLVAQKLDAIIVWPTSQNALIPAIRQAYRAGIPVITSNSKIAAAGQRYIKAHTGPDDCRQAQFAAEQLGEALDGKGNIVVIEGTPGYTVAIIRKNCFLDTLEEKYPAITILDSQPANWNREKAQTIMEGYLTKYKGQINGVYAFDDGMGLGAISALKAAGFKPGDVKLTTCNLFREGYEMIKEGWETGSNQQSPIDDAKLAIQTAIKVANGIEVPVLQTIDTPKINKSNIDQFEQPTW</sequence>
<keyword evidence="3" id="KW-0732">Signal</keyword>
<dbReference type="PRINTS" id="PR00081">
    <property type="entry name" value="GDHRDH"/>
</dbReference>
<keyword evidence="4" id="KW-0560">Oxidoreductase</keyword>
<feature type="domain" description="Periplasmic binding protein" evidence="6">
    <location>
        <begin position="152"/>
        <end position="407"/>
    </location>
</feature>
<protein>
    <recommendedName>
        <fullName evidence="6">Periplasmic binding protein domain-containing protein</fullName>
    </recommendedName>
</protein>
<dbReference type="PANTHER" id="PTHR46847:SF1">
    <property type="entry name" value="D-ALLOSE-BINDING PERIPLASMIC PROTEIN-RELATED"/>
    <property type="match status" value="1"/>
</dbReference>
<organism evidence="7">
    <name type="scientific">Cyprideis torosa</name>
    <dbReference type="NCBI Taxonomy" id="163714"/>
    <lineage>
        <taxon>Eukaryota</taxon>
        <taxon>Metazoa</taxon>
        <taxon>Ecdysozoa</taxon>
        <taxon>Arthropoda</taxon>
        <taxon>Crustacea</taxon>
        <taxon>Oligostraca</taxon>
        <taxon>Ostracoda</taxon>
        <taxon>Podocopa</taxon>
        <taxon>Podocopida</taxon>
        <taxon>Cytherocopina</taxon>
        <taxon>Cytheroidea</taxon>
        <taxon>Cytherideidae</taxon>
        <taxon>Cyprideis</taxon>
    </lineage>
</organism>
<evidence type="ECO:0000256" key="5">
    <source>
        <dbReference type="RuleBase" id="RU000363"/>
    </source>
</evidence>
<name>A0A7R8WUJ9_9CRUS</name>
<evidence type="ECO:0000259" key="6">
    <source>
        <dbReference type="Pfam" id="PF13407"/>
    </source>
</evidence>
<dbReference type="InterPro" id="IPR028082">
    <property type="entry name" value="Peripla_BP_I"/>
</dbReference>
<proteinExistence type="inferred from homology"/>